<dbReference type="PANTHER" id="PTHR30401:SF0">
    <property type="entry name" value="TRNA 2-SELENOURIDINE SYNTHASE"/>
    <property type="match status" value="1"/>
</dbReference>
<keyword evidence="3" id="KW-0808">Transferase</keyword>
<keyword evidence="1" id="KW-0711">Selenium</keyword>
<organism evidence="3 4">
    <name type="scientific">Adhaeribacter pallidiroseus</name>
    <dbReference type="NCBI Taxonomy" id="2072847"/>
    <lineage>
        <taxon>Bacteria</taxon>
        <taxon>Pseudomonadati</taxon>
        <taxon>Bacteroidota</taxon>
        <taxon>Cytophagia</taxon>
        <taxon>Cytophagales</taxon>
        <taxon>Hymenobacteraceae</taxon>
        <taxon>Adhaeribacter</taxon>
    </lineage>
</organism>
<dbReference type="Pfam" id="PF00581">
    <property type="entry name" value="Rhodanese"/>
    <property type="match status" value="1"/>
</dbReference>
<dbReference type="AlphaFoldDB" id="A0A369QNE3"/>
<dbReference type="InterPro" id="IPR001763">
    <property type="entry name" value="Rhodanese-like_dom"/>
</dbReference>
<dbReference type="GO" id="GO:0043828">
    <property type="term" value="F:tRNA 2-selenouridine synthase activity"/>
    <property type="evidence" value="ECO:0007669"/>
    <property type="project" value="InterPro"/>
</dbReference>
<dbReference type="InterPro" id="IPR036873">
    <property type="entry name" value="Rhodanese-like_dom_sf"/>
</dbReference>
<dbReference type="Pfam" id="PF26341">
    <property type="entry name" value="AAA_SelU"/>
    <property type="match status" value="1"/>
</dbReference>
<sequence>MIQPFEINDFLKYSAQRHIPVLDVRAPKEFTEGHIPGAESLPLFTDDERAQIGTAYKQISKDKAVLLGLDLFGPKMSRMVREAEKLAPGKEVMLHCWRGGMRSSGVAWLLDLAGFKVNLLQDGYKAYRRLIHQTFEQPLPLLLIGGMSGSGKTEVLQELHKLGEQVIDLEQLAHHCGSAFGGIGKEPQPTMEQFENHLGLALLQANHQRPIWLEDENITIGRVNLPKPLYDQMQQAPLLKLEVPQAMRIQKLAENYRSADKALLENAIERIKKRLGGLAYKEALQAIETGDIEKMVELALGYYDKAYTYQLAHKSAHQIITVPLESTNAPENARKILEMADLKELLFPGTTKI</sequence>
<dbReference type="NCBIfam" id="TIGR03167">
    <property type="entry name" value="tRNA_sel_U_synt"/>
    <property type="match status" value="1"/>
</dbReference>
<dbReference type="SMART" id="SM00450">
    <property type="entry name" value="RHOD"/>
    <property type="match status" value="1"/>
</dbReference>
<dbReference type="SUPFAM" id="SSF52540">
    <property type="entry name" value="P-loop containing nucleoside triphosphate hydrolases"/>
    <property type="match status" value="1"/>
</dbReference>
<dbReference type="InterPro" id="IPR058840">
    <property type="entry name" value="AAA_SelU"/>
</dbReference>
<dbReference type="InterPro" id="IPR027417">
    <property type="entry name" value="P-loop_NTPase"/>
</dbReference>
<protein>
    <submittedName>
        <fullName evidence="3">tRNA 2-selenouridine synthase</fullName>
        <ecNumber evidence="3">2.9.1.-</ecNumber>
    </submittedName>
</protein>
<comment type="caution">
    <text evidence="3">The sequence shown here is derived from an EMBL/GenBank/DDBJ whole genome shotgun (WGS) entry which is preliminary data.</text>
</comment>
<keyword evidence="4" id="KW-1185">Reference proteome</keyword>
<dbReference type="GO" id="GO:0002098">
    <property type="term" value="P:tRNA wobble uridine modification"/>
    <property type="evidence" value="ECO:0007669"/>
    <property type="project" value="InterPro"/>
</dbReference>
<dbReference type="SUPFAM" id="SSF52821">
    <property type="entry name" value="Rhodanese/Cell cycle control phosphatase"/>
    <property type="match status" value="1"/>
</dbReference>
<proteinExistence type="predicted"/>
<dbReference type="EC" id="2.9.1.-" evidence="3"/>
<accession>A0A369QNE3</accession>
<dbReference type="Gene3D" id="3.40.250.10">
    <property type="entry name" value="Rhodanese-like domain"/>
    <property type="match status" value="1"/>
</dbReference>
<evidence type="ECO:0000256" key="1">
    <source>
        <dbReference type="ARBA" id="ARBA00023266"/>
    </source>
</evidence>
<evidence type="ECO:0000259" key="2">
    <source>
        <dbReference type="PROSITE" id="PS50206"/>
    </source>
</evidence>
<dbReference type="NCBIfam" id="NF008750">
    <property type="entry name" value="PRK11784.1-2"/>
    <property type="match status" value="1"/>
</dbReference>
<dbReference type="PANTHER" id="PTHR30401">
    <property type="entry name" value="TRNA 2-SELENOURIDINE SYNTHASE"/>
    <property type="match status" value="1"/>
</dbReference>
<reference evidence="3 4" key="1">
    <citation type="submission" date="2018-04" db="EMBL/GenBank/DDBJ databases">
        <title>Adhaeribacter sp. HMF7616 genome sequencing and assembly.</title>
        <authorList>
            <person name="Kang H."/>
            <person name="Kang J."/>
            <person name="Cha I."/>
            <person name="Kim H."/>
            <person name="Joh K."/>
        </authorList>
    </citation>
    <scope>NUCLEOTIDE SEQUENCE [LARGE SCALE GENOMIC DNA]</scope>
    <source>
        <strain evidence="3 4">HMF7616</strain>
    </source>
</reference>
<name>A0A369QNE3_9BACT</name>
<feature type="domain" description="Rhodanese" evidence="2">
    <location>
        <begin position="15"/>
        <end position="136"/>
    </location>
</feature>
<dbReference type="PROSITE" id="PS50206">
    <property type="entry name" value="RHODANESE_3"/>
    <property type="match status" value="1"/>
</dbReference>
<dbReference type="InterPro" id="IPR017582">
    <property type="entry name" value="SelU"/>
</dbReference>
<dbReference type="Proteomes" id="UP000253919">
    <property type="component" value="Unassembled WGS sequence"/>
</dbReference>
<evidence type="ECO:0000313" key="3">
    <source>
        <dbReference type="EMBL" id="RDC66264.1"/>
    </source>
</evidence>
<dbReference type="RefSeq" id="WP_199474334.1">
    <property type="nucleotide sequence ID" value="NZ_QASA01000001.1"/>
</dbReference>
<evidence type="ECO:0000313" key="4">
    <source>
        <dbReference type="Proteomes" id="UP000253919"/>
    </source>
</evidence>
<gene>
    <name evidence="3" type="primary">selU</name>
    <name evidence="3" type="ORF">AHMF7616_04895</name>
</gene>
<dbReference type="EMBL" id="QASA01000001">
    <property type="protein sequence ID" value="RDC66264.1"/>
    <property type="molecule type" value="Genomic_DNA"/>
</dbReference>